<dbReference type="CDD" id="cd00024">
    <property type="entry name" value="CD_CSD"/>
    <property type="match status" value="1"/>
</dbReference>
<dbReference type="Proteomes" id="UP001165121">
    <property type="component" value="Unassembled WGS sequence"/>
</dbReference>
<name>A0A9W6TR81_9STRA</name>
<organism evidence="2 3">
    <name type="scientific">Phytophthora fragariaefolia</name>
    <dbReference type="NCBI Taxonomy" id="1490495"/>
    <lineage>
        <taxon>Eukaryota</taxon>
        <taxon>Sar</taxon>
        <taxon>Stramenopiles</taxon>
        <taxon>Oomycota</taxon>
        <taxon>Peronosporomycetes</taxon>
        <taxon>Peronosporales</taxon>
        <taxon>Peronosporaceae</taxon>
        <taxon>Phytophthora</taxon>
    </lineage>
</organism>
<proteinExistence type="predicted"/>
<protein>
    <submittedName>
        <fullName evidence="2">Unnamed protein product</fullName>
    </submittedName>
</protein>
<sequence length="166" mass="18355">MARSRQVDRMSGGKGPRLQQQEKVSTRTQPPKMNSKDTPAGVQYEVVWKRPEGYTGPESWEPTWEPKSSLKQDGLGYPKQMVDAWVVAGRPEVFLHWALKAVPTLVGASASGTCMFVALQQAVHLLGESSAVPDAEVENFLAESRKRKMTFLVAYAGRSFVPFSLS</sequence>
<accession>A0A9W6TR81</accession>
<dbReference type="OrthoDB" id="144692at2759"/>
<evidence type="ECO:0000256" key="1">
    <source>
        <dbReference type="SAM" id="MobiDB-lite"/>
    </source>
</evidence>
<feature type="region of interest" description="Disordered" evidence="1">
    <location>
        <begin position="1"/>
        <end position="42"/>
    </location>
</feature>
<dbReference type="EMBL" id="BSXT01000128">
    <property type="protein sequence ID" value="GMF18372.1"/>
    <property type="molecule type" value="Genomic_DNA"/>
</dbReference>
<comment type="caution">
    <text evidence="2">The sequence shown here is derived from an EMBL/GenBank/DDBJ whole genome shotgun (WGS) entry which is preliminary data.</text>
</comment>
<reference evidence="2" key="1">
    <citation type="submission" date="2023-04" db="EMBL/GenBank/DDBJ databases">
        <title>Phytophthora fragariaefolia NBRC 109709.</title>
        <authorList>
            <person name="Ichikawa N."/>
            <person name="Sato H."/>
            <person name="Tonouchi N."/>
        </authorList>
    </citation>
    <scope>NUCLEOTIDE SEQUENCE</scope>
    <source>
        <strain evidence="2">NBRC 109709</strain>
    </source>
</reference>
<evidence type="ECO:0000313" key="3">
    <source>
        <dbReference type="Proteomes" id="UP001165121"/>
    </source>
</evidence>
<keyword evidence="3" id="KW-1185">Reference proteome</keyword>
<feature type="compositionally biased region" description="Polar residues" evidence="1">
    <location>
        <begin position="18"/>
        <end position="32"/>
    </location>
</feature>
<gene>
    <name evidence="2" type="ORF">Pfra01_000158400</name>
</gene>
<evidence type="ECO:0000313" key="2">
    <source>
        <dbReference type="EMBL" id="GMF18372.1"/>
    </source>
</evidence>
<dbReference type="AlphaFoldDB" id="A0A9W6TR81"/>